<gene>
    <name evidence="2" type="ORF">JD276_12110</name>
</gene>
<comment type="similarity">
    <text evidence="1">Belongs to the HyuE racemase family.</text>
</comment>
<dbReference type="Pfam" id="PF01177">
    <property type="entry name" value="Asp_Glu_race"/>
    <property type="match status" value="1"/>
</dbReference>
<evidence type="ECO:0000313" key="3">
    <source>
        <dbReference type="Proteomes" id="UP000608530"/>
    </source>
</evidence>
<organism evidence="2 3">
    <name type="scientific">Leucobacter chromiisoli</name>
    <dbReference type="NCBI Taxonomy" id="2796471"/>
    <lineage>
        <taxon>Bacteria</taxon>
        <taxon>Bacillati</taxon>
        <taxon>Actinomycetota</taxon>
        <taxon>Actinomycetes</taxon>
        <taxon>Micrococcales</taxon>
        <taxon>Microbacteriaceae</taxon>
        <taxon>Leucobacter</taxon>
    </lineage>
</organism>
<protein>
    <recommendedName>
        <fullName evidence="4">Hydantoin racemase</fullName>
    </recommendedName>
</protein>
<comment type="caution">
    <text evidence="2">The sequence shown here is derived from an EMBL/GenBank/DDBJ whole genome shotgun (WGS) entry which is preliminary data.</text>
</comment>
<proteinExistence type="inferred from homology"/>
<dbReference type="Gene3D" id="3.40.50.12500">
    <property type="match status" value="1"/>
</dbReference>
<reference evidence="2" key="1">
    <citation type="submission" date="2020-12" db="EMBL/GenBank/DDBJ databases">
        <title>Leucobacter sp. CAS1, isolated from Chromium sludge.</title>
        <authorList>
            <person name="Xu Z."/>
        </authorList>
    </citation>
    <scope>NUCLEOTIDE SEQUENCE</scope>
    <source>
        <strain evidence="2">CSA1</strain>
    </source>
</reference>
<accession>A0A934UWC5</accession>
<dbReference type="InterPro" id="IPR053714">
    <property type="entry name" value="Iso_Racemase_Enz_sf"/>
</dbReference>
<evidence type="ECO:0000256" key="1">
    <source>
        <dbReference type="ARBA" id="ARBA00038414"/>
    </source>
</evidence>
<sequence>MRIWFQKHTVEGRMPLLDQWYEEHLRRIARPGTVVDVHTLPGEAYPKTIPEGVVRYGAVEIFFSQFFARQAFEAERQGYDAFVIGTSQDPGLREARALAGIPVLGYGETSFHVAAMTGHDFAIVGFIPELAEPLAENVAAAGLQHRFRGFSYIEDGATIVPNALQGDIAPFLAAFETAARRAIADGAQLIIPGEGLPNEILISEGVTEIDGVPILDSDGLIVKMAESLVDMDRMGILSRSTAGYWMRRPDAAYLDHLAGVFWK</sequence>
<keyword evidence="3" id="KW-1185">Reference proteome</keyword>
<dbReference type="InterPro" id="IPR015942">
    <property type="entry name" value="Asp/Glu/hydantoin_racemase"/>
</dbReference>
<evidence type="ECO:0008006" key="4">
    <source>
        <dbReference type="Google" id="ProtNLM"/>
    </source>
</evidence>
<dbReference type="AlphaFoldDB" id="A0A934UWC5"/>
<name>A0A934UWC5_9MICO</name>
<evidence type="ECO:0000313" key="2">
    <source>
        <dbReference type="EMBL" id="MBK0419777.1"/>
    </source>
</evidence>
<dbReference type="GO" id="GO:0047661">
    <property type="term" value="F:amino-acid racemase activity"/>
    <property type="evidence" value="ECO:0007669"/>
    <property type="project" value="InterPro"/>
</dbReference>
<dbReference type="Proteomes" id="UP000608530">
    <property type="component" value="Unassembled WGS sequence"/>
</dbReference>
<dbReference type="RefSeq" id="WP_200115914.1">
    <property type="nucleotide sequence ID" value="NZ_JAEHOH010000016.1"/>
</dbReference>
<dbReference type="EMBL" id="JAEHOH010000016">
    <property type="protein sequence ID" value="MBK0419777.1"/>
    <property type="molecule type" value="Genomic_DNA"/>
</dbReference>